<keyword evidence="1" id="KW-0805">Transcription regulation</keyword>
<dbReference type="PANTHER" id="PTHR30055:SF234">
    <property type="entry name" value="HTH-TYPE TRANSCRIPTIONAL REGULATOR BETI"/>
    <property type="match status" value="1"/>
</dbReference>
<dbReference type="GO" id="GO:0000976">
    <property type="term" value="F:transcription cis-regulatory region binding"/>
    <property type="evidence" value="ECO:0007669"/>
    <property type="project" value="TreeGrafter"/>
</dbReference>
<dbReference type="PROSITE" id="PS50977">
    <property type="entry name" value="HTH_TETR_2"/>
    <property type="match status" value="1"/>
</dbReference>
<dbReference type="InterPro" id="IPR001647">
    <property type="entry name" value="HTH_TetR"/>
</dbReference>
<evidence type="ECO:0000256" key="1">
    <source>
        <dbReference type="ARBA" id="ARBA00023015"/>
    </source>
</evidence>
<evidence type="ECO:0000256" key="3">
    <source>
        <dbReference type="ARBA" id="ARBA00023163"/>
    </source>
</evidence>
<gene>
    <name evidence="6" type="ORF">SAMN05660991_04043</name>
</gene>
<dbReference type="Proteomes" id="UP000198960">
    <property type="component" value="Unassembled WGS sequence"/>
</dbReference>
<dbReference type="PANTHER" id="PTHR30055">
    <property type="entry name" value="HTH-TYPE TRANSCRIPTIONAL REGULATOR RUTR"/>
    <property type="match status" value="1"/>
</dbReference>
<evidence type="ECO:0000256" key="4">
    <source>
        <dbReference type="PROSITE-ProRule" id="PRU00335"/>
    </source>
</evidence>
<dbReference type="InterPro" id="IPR050109">
    <property type="entry name" value="HTH-type_TetR-like_transc_reg"/>
</dbReference>
<evidence type="ECO:0000313" key="7">
    <source>
        <dbReference type="Proteomes" id="UP000198960"/>
    </source>
</evidence>
<name>A0A1H8W4D6_9ACTN</name>
<keyword evidence="7" id="KW-1185">Reference proteome</keyword>
<dbReference type="PRINTS" id="PR00455">
    <property type="entry name" value="HTHTETR"/>
</dbReference>
<feature type="DNA-binding region" description="H-T-H motif" evidence="4">
    <location>
        <begin position="36"/>
        <end position="55"/>
    </location>
</feature>
<evidence type="ECO:0000313" key="6">
    <source>
        <dbReference type="EMBL" id="SEP22501.1"/>
    </source>
</evidence>
<dbReference type="AlphaFoldDB" id="A0A1H8W4D6"/>
<dbReference type="OrthoDB" id="155497at2"/>
<organism evidence="6 7">
    <name type="scientific">Trujillonella endophytica</name>
    <dbReference type="NCBI Taxonomy" id="673521"/>
    <lineage>
        <taxon>Bacteria</taxon>
        <taxon>Bacillati</taxon>
        <taxon>Actinomycetota</taxon>
        <taxon>Actinomycetes</taxon>
        <taxon>Geodermatophilales</taxon>
        <taxon>Geodermatophilaceae</taxon>
        <taxon>Trujillonella</taxon>
    </lineage>
</organism>
<proteinExistence type="predicted"/>
<dbReference type="EMBL" id="FOEE01000016">
    <property type="protein sequence ID" value="SEP22501.1"/>
    <property type="molecule type" value="Genomic_DNA"/>
</dbReference>
<protein>
    <submittedName>
        <fullName evidence="6">Transcriptional regulator, TetR family</fullName>
    </submittedName>
</protein>
<feature type="domain" description="HTH tetR-type" evidence="5">
    <location>
        <begin position="13"/>
        <end position="73"/>
    </location>
</feature>
<evidence type="ECO:0000259" key="5">
    <source>
        <dbReference type="PROSITE" id="PS50977"/>
    </source>
</evidence>
<accession>A0A1H8W4D6</accession>
<dbReference type="InterPro" id="IPR009057">
    <property type="entry name" value="Homeodomain-like_sf"/>
</dbReference>
<dbReference type="STRING" id="673521.SAMN05660991_04043"/>
<dbReference type="GO" id="GO:0003700">
    <property type="term" value="F:DNA-binding transcription factor activity"/>
    <property type="evidence" value="ECO:0007669"/>
    <property type="project" value="TreeGrafter"/>
</dbReference>
<dbReference type="Pfam" id="PF00440">
    <property type="entry name" value="TetR_N"/>
    <property type="match status" value="1"/>
</dbReference>
<reference evidence="7" key="1">
    <citation type="submission" date="2016-10" db="EMBL/GenBank/DDBJ databases">
        <authorList>
            <person name="Varghese N."/>
            <person name="Submissions S."/>
        </authorList>
    </citation>
    <scope>NUCLEOTIDE SEQUENCE [LARGE SCALE GENOMIC DNA]</scope>
    <source>
        <strain evidence="7">DSM 45413</strain>
    </source>
</reference>
<sequence>MSEGSDRRARKKAATRQLVLETAQRLFDQRGFEAVTISDIAATADVAVQTVFNHFATKEDLFFAGRTPWVEAPAEAVRGRRPDESPVAALREALLRVLGEHVAALADTPQRRMVTTMAASPALESHERELNDQARARLEDALLEAWSDGGAPSRENVHLTAALVASTWMATVRTIASEARRPLPEPEDAVDRARQAVSLAGRVFDSLALALDSGASLQR</sequence>
<dbReference type="RefSeq" id="WP_091947910.1">
    <property type="nucleotide sequence ID" value="NZ_FOEE01000016.1"/>
</dbReference>
<keyword evidence="3" id="KW-0804">Transcription</keyword>
<evidence type="ECO:0000256" key="2">
    <source>
        <dbReference type="ARBA" id="ARBA00023125"/>
    </source>
</evidence>
<dbReference type="SUPFAM" id="SSF46689">
    <property type="entry name" value="Homeodomain-like"/>
    <property type="match status" value="1"/>
</dbReference>
<keyword evidence="2 4" id="KW-0238">DNA-binding</keyword>
<dbReference type="Gene3D" id="1.10.357.10">
    <property type="entry name" value="Tetracycline Repressor, domain 2"/>
    <property type="match status" value="1"/>
</dbReference>